<dbReference type="AlphaFoldDB" id="A0A4R5UQ60"/>
<evidence type="ECO:0000313" key="4">
    <source>
        <dbReference type="Proteomes" id="UP000295301"/>
    </source>
</evidence>
<accession>A0A4R5UQ60</accession>
<feature type="region of interest" description="Disordered" evidence="1">
    <location>
        <begin position="97"/>
        <end position="131"/>
    </location>
</feature>
<keyword evidence="2" id="KW-0732">Signal</keyword>
<dbReference type="EMBL" id="SMUV01000074">
    <property type="protein sequence ID" value="TDK41045.1"/>
    <property type="molecule type" value="Genomic_DNA"/>
</dbReference>
<proteinExistence type="predicted"/>
<feature type="signal peptide" evidence="2">
    <location>
        <begin position="1"/>
        <end position="22"/>
    </location>
</feature>
<sequence>MKHRLALVLSLVLAAPAAPVVAQEEGDGRSLMEEGLHLFMDGLRREMEPAMDDLRDFAERAGPSMRSFFQEMGPALAEMMDEVQDWTRYFPPEMLPNGDIILRRRPEPEPGPEPEAEPETDAQPPAGPTDI</sequence>
<feature type="compositionally biased region" description="Acidic residues" evidence="1">
    <location>
        <begin position="110"/>
        <end position="120"/>
    </location>
</feature>
<dbReference type="OrthoDB" id="7308154at2"/>
<organism evidence="3 4">
    <name type="scientific">Antarcticimicrobium luteum</name>
    <dbReference type="NCBI Taxonomy" id="2547397"/>
    <lineage>
        <taxon>Bacteria</taxon>
        <taxon>Pseudomonadati</taxon>
        <taxon>Pseudomonadota</taxon>
        <taxon>Alphaproteobacteria</taxon>
        <taxon>Rhodobacterales</taxon>
        <taxon>Paracoccaceae</taxon>
        <taxon>Antarcticimicrobium</taxon>
    </lineage>
</organism>
<evidence type="ECO:0000256" key="1">
    <source>
        <dbReference type="SAM" id="MobiDB-lite"/>
    </source>
</evidence>
<dbReference type="Proteomes" id="UP000295301">
    <property type="component" value="Unassembled WGS sequence"/>
</dbReference>
<reference evidence="3 4" key="1">
    <citation type="submission" date="2019-03" db="EMBL/GenBank/DDBJ databases">
        <title>Ruegeria lutea sp. nov., a novel strain, isolated from marine sediment, the Masan Bay, South Korea.</title>
        <authorList>
            <person name="Kim J."/>
            <person name="Kim D.-Y."/>
            <person name="Lee S.-S."/>
        </authorList>
    </citation>
    <scope>NUCLEOTIDE SEQUENCE [LARGE SCALE GENOMIC DNA]</scope>
    <source>
        <strain evidence="3 4">318-1</strain>
    </source>
</reference>
<comment type="caution">
    <text evidence="3">The sequence shown here is derived from an EMBL/GenBank/DDBJ whole genome shotgun (WGS) entry which is preliminary data.</text>
</comment>
<evidence type="ECO:0008006" key="5">
    <source>
        <dbReference type="Google" id="ProtNLM"/>
    </source>
</evidence>
<protein>
    <recommendedName>
        <fullName evidence="5">AAA+ family ATPase</fullName>
    </recommendedName>
</protein>
<evidence type="ECO:0000256" key="2">
    <source>
        <dbReference type="SAM" id="SignalP"/>
    </source>
</evidence>
<dbReference type="RefSeq" id="WP_133361615.1">
    <property type="nucleotide sequence ID" value="NZ_SMUV01000074.1"/>
</dbReference>
<feature type="chain" id="PRO_5020951815" description="AAA+ family ATPase" evidence="2">
    <location>
        <begin position="23"/>
        <end position="131"/>
    </location>
</feature>
<name>A0A4R5UQ60_9RHOB</name>
<keyword evidence="4" id="KW-1185">Reference proteome</keyword>
<evidence type="ECO:0000313" key="3">
    <source>
        <dbReference type="EMBL" id="TDK41045.1"/>
    </source>
</evidence>
<gene>
    <name evidence="3" type="ORF">E1832_20295</name>
</gene>